<keyword evidence="2" id="KW-1185">Reference proteome</keyword>
<dbReference type="EMBL" id="GL377566">
    <property type="protein sequence ID" value="EFJ36892.1"/>
    <property type="molecule type" value="Genomic_DNA"/>
</dbReference>
<dbReference type="HOGENOM" id="CLU_1047316_0_0_1"/>
<sequence length="266" mass="29185">MARNGEAHRESKCPGFGILTLAGLLLYDHRVITQSSMLLEYLLDYQNSRMIPGVVLDFQSSRMVPEVHSGSLDTDLAELPRSVVPQPPITSEVRLPLTMLNFATPPAFMPGQLQQEQSHHDITTASSVSFEPQLLLESDNEVIPIAADCSFEDLDLQVRGSRRSCSSHFSDAIFKDAGGDLMGHEPAGDLENGWEEFPSCRWSDFSELIREADQPGSSENEGDLTRYAAAELLDAVPATMLTTLTFMGDIATPLFCATFSSPFSSH</sequence>
<name>D8QS86_SELML</name>
<proteinExistence type="predicted"/>
<accession>D8QS86</accession>
<dbReference type="AlphaFoldDB" id="D8QS86"/>
<evidence type="ECO:0000313" key="2">
    <source>
        <dbReference type="Proteomes" id="UP000001514"/>
    </source>
</evidence>
<evidence type="ECO:0000313" key="1">
    <source>
        <dbReference type="EMBL" id="EFJ36892.1"/>
    </source>
</evidence>
<reference evidence="1 2" key="1">
    <citation type="journal article" date="2011" name="Science">
        <title>The Selaginella genome identifies genetic changes associated with the evolution of vascular plants.</title>
        <authorList>
            <person name="Banks J.A."/>
            <person name="Nishiyama T."/>
            <person name="Hasebe M."/>
            <person name="Bowman J.L."/>
            <person name="Gribskov M."/>
            <person name="dePamphilis C."/>
            <person name="Albert V.A."/>
            <person name="Aono N."/>
            <person name="Aoyama T."/>
            <person name="Ambrose B.A."/>
            <person name="Ashton N.W."/>
            <person name="Axtell M.J."/>
            <person name="Barker E."/>
            <person name="Barker M.S."/>
            <person name="Bennetzen J.L."/>
            <person name="Bonawitz N.D."/>
            <person name="Chapple C."/>
            <person name="Cheng C."/>
            <person name="Correa L.G."/>
            <person name="Dacre M."/>
            <person name="DeBarry J."/>
            <person name="Dreyer I."/>
            <person name="Elias M."/>
            <person name="Engstrom E.M."/>
            <person name="Estelle M."/>
            <person name="Feng L."/>
            <person name="Finet C."/>
            <person name="Floyd S.K."/>
            <person name="Frommer W.B."/>
            <person name="Fujita T."/>
            <person name="Gramzow L."/>
            <person name="Gutensohn M."/>
            <person name="Harholt J."/>
            <person name="Hattori M."/>
            <person name="Heyl A."/>
            <person name="Hirai T."/>
            <person name="Hiwatashi Y."/>
            <person name="Ishikawa M."/>
            <person name="Iwata M."/>
            <person name="Karol K.G."/>
            <person name="Koehler B."/>
            <person name="Kolukisaoglu U."/>
            <person name="Kubo M."/>
            <person name="Kurata T."/>
            <person name="Lalonde S."/>
            <person name="Li K."/>
            <person name="Li Y."/>
            <person name="Litt A."/>
            <person name="Lyons E."/>
            <person name="Manning G."/>
            <person name="Maruyama T."/>
            <person name="Michael T.P."/>
            <person name="Mikami K."/>
            <person name="Miyazaki S."/>
            <person name="Morinaga S."/>
            <person name="Murata T."/>
            <person name="Mueller-Roeber B."/>
            <person name="Nelson D.R."/>
            <person name="Obara M."/>
            <person name="Oguri Y."/>
            <person name="Olmstead R.G."/>
            <person name="Onodera N."/>
            <person name="Petersen B.L."/>
            <person name="Pils B."/>
            <person name="Prigge M."/>
            <person name="Rensing S.A."/>
            <person name="Riano-Pachon D.M."/>
            <person name="Roberts A.W."/>
            <person name="Sato Y."/>
            <person name="Scheller H.V."/>
            <person name="Schulz B."/>
            <person name="Schulz C."/>
            <person name="Shakirov E.V."/>
            <person name="Shibagaki N."/>
            <person name="Shinohara N."/>
            <person name="Shippen D.E."/>
            <person name="Soerensen I."/>
            <person name="Sotooka R."/>
            <person name="Sugimoto N."/>
            <person name="Sugita M."/>
            <person name="Sumikawa N."/>
            <person name="Tanurdzic M."/>
            <person name="Theissen G."/>
            <person name="Ulvskov P."/>
            <person name="Wakazuki S."/>
            <person name="Weng J.K."/>
            <person name="Willats W.W."/>
            <person name="Wipf D."/>
            <person name="Wolf P.G."/>
            <person name="Yang L."/>
            <person name="Zimmer A.D."/>
            <person name="Zhu Q."/>
            <person name="Mitros T."/>
            <person name="Hellsten U."/>
            <person name="Loque D."/>
            <person name="Otillar R."/>
            <person name="Salamov A."/>
            <person name="Schmutz J."/>
            <person name="Shapiro H."/>
            <person name="Lindquist E."/>
            <person name="Lucas S."/>
            <person name="Rokhsar D."/>
            <person name="Grigoriev I.V."/>
        </authorList>
    </citation>
    <scope>NUCLEOTIDE SEQUENCE [LARGE SCALE GENOMIC DNA]</scope>
</reference>
<dbReference type="Proteomes" id="UP000001514">
    <property type="component" value="Unassembled WGS sequence"/>
</dbReference>
<organism evidence="2">
    <name type="scientific">Selaginella moellendorffii</name>
    <name type="common">Spikemoss</name>
    <dbReference type="NCBI Taxonomy" id="88036"/>
    <lineage>
        <taxon>Eukaryota</taxon>
        <taxon>Viridiplantae</taxon>
        <taxon>Streptophyta</taxon>
        <taxon>Embryophyta</taxon>
        <taxon>Tracheophyta</taxon>
        <taxon>Lycopodiopsida</taxon>
        <taxon>Selaginellales</taxon>
        <taxon>Selaginellaceae</taxon>
        <taxon>Selaginella</taxon>
    </lineage>
</organism>
<dbReference type="InParanoid" id="D8QS86"/>
<dbReference type="KEGG" id="smo:SELMODRAFT_403698"/>
<protein>
    <submittedName>
        <fullName evidence="1">Uncharacterized protein</fullName>
    </submittedName>
</protein>
<gene>
    <name evidence="1" type="ORF">SELMODRAFT_403698</name>
</gene>
<dbReference type="Gramene" id="EFJ36892">
    <property type="protein sequence ID" value="EFJ36892"/>
    <property type="gene ID" value="SELMODRAFT_403698"/>
</dbReference>